<dbReference type="Gene3D" id="3.40.50.620">
    <property type="entry name" value="HUPs"/>
    <property type="match status" value="1"/>
</dbReference>
<proteinExistence type="inferred from homology"/>
<dbReference type="Proteomes" id="UP001431449">
    <property type="component" value="Unassembled WGS sequence"/>
</dbReference>
<dbReference type="Pfam" id="PF00749">
    <property type="entry name" value="tRNA-synt_1c"/>
    <property type="match status" value="1"/>
</dbReference>
<dbReference type="NCBIfam" id="NF004314">
    <property type="entry name" value="PRK05710.1-3"/>
    <property type="match status" value="1"/>
</dbReference>
<keyword evidence="3 7" id="KW-0547">Nucleotide-binding</keyword>
<evidence type="ECO:0000256" key="2">
    <source>
        <dbReference type="ARBA" id="ARBA00022723"/>
    </source>
</evidence>
<evidence type="ECO:0000256" key="1">
    <source>
        <dbReference type="ARBA" id="ARBA00022598"/>
    </source>
</evidence>
<feature type="binding site" evidence="7">
    <location>
        <position position="188"/>
    </location>
    <ligand>
        <name>L-glutamate</name>
        <dbReference type="ChEBI" id="CHEBI:29985"/>
    </ligand>
</feature>
<feature type="short sequence motif" description="'HIGH' region" evidence="7">
    <location>
        <begin position="12"/>
        <end position="22"/>
    </location>
</feature>
<dbReference type="PANTHER" id="PTHR43311:SF1">
    <property type="entry name" value="GLUTAMYL-Q TRNA(ASP) SYNTHETASE"/>
    <property type="match status" value="1"/>
</dbReference>
<dbReference type="InterPro" id="IPR022380">
    <property type="entry name" value="Glu-Q_tRNA(Asp)_Synthase"/>
</dbReference>
<feature type="short sequence motif" description="'KMSKS' region" evidence="7">
    <location>
        <begin position="226"/>
        <end position="230"/>
    </location>
</feature>
<evidence type="ECO:0000313" key="10">
    <source>
        <dbReference type="EMBL" id="MCK7593809.1"/>
    </source>
</evidence>
<keyword evidence="2" id="KW-0479">Metal-binding</keyword>
<evidence type="ECO:0000256" key="6">
    <source>
        <dbReference type="ARBA" id="ARBA00023146"/>
    </source>
</evidence>
<keyword evidence="1 7" id="KW-0436">Ligase</keyword>
<keyword evidence="5 7" id="KW-0067">ATP-binding</keyword>
<feature type="domain" description="Glutamyl/glutaminyl-tRNA synthetase class Ib catalytic" evidence="9">
    <location>
        <begin position="7"/>
        <end position="233"/>
    </location>
</feature>
<accession>A0ABT0GGZ5</accession>
<evidence type="ECO:0000256" key="3">
    <source>
        <dbReference type="ARBA" id="ARBA00022741"/>
    </source>
</evidence>
<reference evidence="10" key="1">
    <citation type="submission" date="2022-04" db="EMBL/GenBank/DDBJ databases">
        <title>Lysobacter sp. CAU 1642 isolated from sea sand.</title>
        <authorList>
            <person name="Kim W."/>
        </authorList>
    </citation>
    <scope>NUCLEOTIDE SEQUENCE</scope>
    <source>
        <strain evidence="10">CAU 1642</strain>
    </source>
</reference>
<feature type="binding site" evidence="7">
    <location>
        <begin position="9"/>
        <end position="13"/>
    </location>
    <ligand>
        <name>L-glutamate</name>
        <dbReference type="ChEBI" id="CHEBI:29985"/>
    </ligand>
</feature>
<evidence type="ECO:0000256" key="8">
    <source>
        <dbReference type="RuleBase" id="RU363037"/>
    </source>
</evidence>
<dbReference type="PRINTS" id="PR00987">
    <property type="entry name" value="TRNASYNTHGLU"/>
</dbReference>
<dbReference type="PANTHER" id="PTHR43311">
    <property type="entry name" value="GLUTAMATE--TRNA LIGASE"/>
    <property type="match status" value="1"/>
</dbReference>
<dbReference type="InterPro" id="IPR020058">
    <property type="entry name" value="Glu/Gln-tRNA-synth_Ib_cat-dom"/>
</dbReference>
<dbReference type="GO" id="GO:0016874">
    <property type="term" value="F:ligase activity"/>
    <property type="evidence" value="ECO:0007669"/>
    <property type="project" value="UniProtKB-KW"/>
</dbReference>
<dbReference type="EMBL" id="JALNMH010000006">
    <property type="protein sequence ID" value="MCK7593809.1"/>
    <property type="molecule type" value="Genomic_DNA"/>
</dbReference>
<dbReference type="InterPro" id="IPR049940">
    <property type="entry name" value="GluQ/Sye"/>
</dbReference>
<dbReference type="InterPro" id="IPR014729">
    <property type="entry name" value="Rossmann-like_a/b/a_fold"/>
</dbReference>
<dbReference type="HAMAP" id="MF_01428">
    <property type="entry name" value="Glu_Q_tRNA_synth"/>
    <property type="match status" value="1"/>
</dbReference>
<organism evidence="10 11">
    <name type="scientific">Pseudomarimonas salicorniae</name>
    <dbReference type="NCBI Taxonomy" id="2933270"/>
    <lineage>
        <taxon>Bacteria</taxon>
        <taxon>Pseudomonadati</taxon>
        <taxon>Pseudomonadota</taxon>
        <taxon>Gammaproteobacteria</taxon>
        <taxon>Lysobacterales</taxon>
        <taxon>Lysobacteraceae</taxon>
        <taxon>Pseudomarimonas</taxon>
    </lineage>
</organism>
<gene>
    <name evidence="10" type="primary">gluQRS</name>
    <name evidence="7" type="synonym">gluQ</name>
    <name evidence="10" type="ORF">M0G41_09010</name>
</gene>
<protein>
    <recommendedName>
        <fullName evidence="7">Glutamyl-Q tRNA(Asp) synthetase</fullName>
        <shortName evidence="7">Glu-Q-RSs</shortName>
        <ecNumber evidence="7">6.1.1.-</ecNumber>
    </recommendedName>
</protein>
<dbReference type="InterPro" id="IPR000924">
    <property type="entry name" value="Glu/Gln-tRNA-synth"/>
</dbReference>
<feature type="binding site" evidence="7">
    <location>
        <position position="170"/>
    </location>
    <ligand>
        <name>L-glutamate</name>
        <dbReference type="ChEBI" id="CHEBI:29985"/>
    </ligand>
</feature>
<keyword evidence="11" id="KW-1185">Reference proteome</keyword>
<evidence type="ECO:0000313" key="11">
    <source>
        <dbReference type="Proteomes" id="UP001431449"/>
    </source>
</evidence>
<feature type="binding site" evidence="7">
    <location>
        <position position="45"/>
    </location>
    <ligand>
        <name>L-glutamate</name>
        <dbReference type="ChEBI" id="CHEBI:29985"/>
    </ligand>
</feature>
<keyword evidence="8" id="KW-0648">Protein biosynthesis</keyword>
<keyword evidence="4" id="KW-0862">Zinc</keyword>
<evidence type="ECO:0000256" key="5">
    <source>
        <dbReference type="ARBA" id="ARBA00022840"/>
    </source>
</evidence>
<comment type="caution">
    <text evidence="7">Lacks conserved residue(s) required for the propagation of feature annotation.</text>
</comment>
<comment type="function">
    <text evidence="7">Catalyzes the tRNA-independent activation of glutamate in presence of ATP and the subsequent transfer of glutamate onto a tRNA(Asp). Glutamate is transferred on the 2-amino-5-(4,5-dihydroxy-2-cyclopenten-1-yl) moiety of the queuosine in the wobble position of the QUC anticodon.</text>
</comment>
<dbReference type="RefSeq" id="WP_248208207.1">
    <property type="nucleotide sequence ID" value="NZ_JALNMH010000006.1"/>
</dbReference>
<sequence>MSDAAYRGRFAPTPSGPLHFGSLVAAWASWLEARRHSGAWLVRIEDLDPPREVPGAAEAQLRTLARYGLLADEPVVRQSTRHGAYRAAVEALLDAGLAFHCSCSRRQLAASAGIHRRCLVPVDPNRFAIRLRVADAEVCFDDRLYGRCCEAVGRDCGDFVLLRADGLYAYQLAVVVDDAWQGITDVVRGADLLWSTPRQRLLQRALGLPHPTTLHLPLVLDPQGRKLSKSDGAADIEREDPCSVLRAAWAHLAQPADRLSGCRSVSELHVAAQQHWDCTRIQPAALPEATRNVIDAV</sequence>
<keyword evidence="6 7" id="KW-0030">Aminoacyl-tRNA synthetase</keyword>
<feature type="binding site" evidence="7">
    <location>
        <position position="229"/>
    </location>
    <ligand>
        <name>ATP</name>
        <dbReference type="ChEBI" id="CHEBI:30616"/>
    </ligand>
</feature>
<dbReference type="SUPFAM" id="SSF52374">
    <property type="entry name" value="Nucleotidylyl transferase"/>
    <property type="match status" value="1"/>
</dbReference>
<dbReference type="EC" id="6.1.1.-" evidence="7"/>
<evidence type="ECO:0000256" key="7">
    <source>
        <dbReference type="HAMAP-Rule" id="MF_01428"/>
    </source>
</evidence>
<evidence type="ECO:0000259" key="9">
    <source>
        <dbReference type="Pfam" id="PF00749"/>
    </source>
</evidence>
<dbReference type="NCBIfam" id="TIGR03838">
    <property type="entry name" value="queuosine_YadB"/>
    <property type="match status" value="1"/>
</dbReference>
<name>A0ABT0GGZ5_9GAMM</name>
<evidence type="ECO:0000256" key="4">
    <source>
        <dbReference type="ARBA" id="ARBA00022833"/>
    </source>
</evidence>
<comment type="similarity">
    <text evidence="7">Belongs to the class-I aminoacyl-tRNA synthetase family. GluQ subfamily.</text>
</comment>
<comment type="caution">
    <text evidence="10">The sequence shown here is derived from an EMBL/GenBank/DDBJ whole genome shotgun (WGS) entry which is preliminary data.</text>
</comment>